<evidence type="ECO:0000313" key="3">
    <source>
        <dbReference type="EMBL" id="CAL1162912.1"/>
    </source>
</evidence>
<feature type="compositionally biased region" description="Acidic residues" evidence="1">
    <location>
        <begin position="213"/>
        <end position="224"/>
    </location>
</feature>
<feature type="compositionally biased region" description="Basic and acidic residues" evidence="1">
    <location>
        <begin position="119"/>
        <end position="130"/>
    </location>
</feature>
<evidence type="ECO:0000256" key="1">
    <source>
        <dbReference type="SAM" id="MobiDB-lite"/>
    </source>
</evidence>
<evidence type="ECO:0000313" key="4">
    <source>
        <dbReference type="Proteomes" id="UP001152797"/>
    </source>
</evidence>
<dbReference type="AlphaFoldDB" id="A0A9P1GGA7"/>
<feature type="compositionally biased region" description="Acidic residues" evidence="1">
    <location>
        <begin position="131"/>
        <end position="142"/>
    </location>
</feature>
<feature type="compositionally biased region" description="Basic and acidic residues" evidence="1">
    <location>
        <begin position="225"/>
        <end position="237"/>
    </location>
</feature>
<comment type="caution">
    <text evidence="2">The sequence shown here is derived from an EMBL/GenBank/DDBJ whole genome shotgun (WGS) entry which is preliminary data.</text>
</comment>
<feature type="compositionally biased region" description="Basic residues" evidence="1">
    <location>
        <begin position="251"/>
        <end position="263"/>
    </location>
</feature>
<evidence type="ECO:0000313" key="2">
    <source>
        <dbReference type="EMBL" id="CAI4009537.1"/>
    </source>
</evidence>
<reference evidence="2" key="1">
    <citation type="submission" date="2022-10" db="EMBL/GenBank/DDBJ databases">
        <authorList>
            <person name="Chen Y."/>
            <person name="Dougan E. K."/>
            <person name="Chan C."/>
            <person name="Rhodes N."/>
            <person name="Thang M."/>
        </authorList>
    </citation>
    <scope>NUCLEOTIDE SEQUENCE</scope>
</reference>
<feature type="compositionally biased region" description="Basic residues" evidence="1">
    <location>
        <begin position="172"/>
        <end position="204"/>
    </location>
</feature>
<sequence length="592" mass="67093">MDVGGLGAKWEAQQGIRERIRKERKLCLHPLSQRYCEPTRPNSVTNAMVLRPALEILKDTPGWKLPHIEPLQAEIYQLFQRVGTPVEDQYVYTSSMEIKKLLGFIKRRCTRREVLTRRQQLDAKKNKKDAQEDEPKEDEQKDEAEQPGSDDEPQEVMKKPASRKAGKEKTQPKAKAKGKAKCKAKASPKRKASPKKAPKSRGRKSKEGKGAEDQEDEKDEEEESTPERKDLSKEFKHAAQGKTDPPEPEHKPKRKARKSKNKNKNKEAEKGQGSAEGDAEPPKTRRPRKSKKEDQGNQGDDAEEPQPKKKTRKSRRAPPPELMNQVDVMYDKMMVGVITQTLKEVKSMTVDELKDYLCNKKLDLPNDKCELNVYWTQTAAAVRFKLIPSKPDSSRFSYKIGTWNTRMAAAFISSYLMASWMETQTDDILLEYEEPFGPVMYEMARIKVNANAALEAFTGPEQMEDASATASSQVGCEAMVLLTLLVIWTEPGTLVQRVGWWMAMYGGPTPKRHVAYSNSPAISRINLGRLEGWDQKMKAQEAAGAPRVQTCIQYFDKKNQRRYKGAPALKASESGPHLLTSIDATHKCFQIF</sequence>
<reference evidence="3" key="2">
    <citation type="submission" date="2024-04" db="EMBL/GenBank/DDBJ databases">
        <authorList>
            <person name="Chen Y."/>
            <person name="Shah S."/>
            <person name="Dougan E. K."/>
            <person name="Thang M."/>
            <person name="Chan C."/>
        </authorList>
    </citation>
    <scope>NUCLEOTIDE SEQUENCE [LARGE SCALE GENOMIC DNA]</scope>
</reference>
<dbReference type="EMBL" id="CAMXCT030004557">
    <property type="protein sequence ID" value="CAL4796849.1"/>
    <property type="molecule type" value="Genomic_DNA"/>
</dbReference>
<dbReference type="Proteomes" id="UP001152797">
    <property type="component" value="Unassembled WGS sequence"/>
</dbReference>
<dbReference type="EMBL" id="CAMXCT010004557">
    <property type="protein sequence ID" value="CAI4009537.1"/>
    <property type="molecule type" value="Genomic_DNA"/>
</dbReference>
<gene>
    <name evidence="2" type="ORF">C1SCF055_LOCUS34889</name>
</gene>
<feature type="region of interest" description="Disordered" evidence="1">
    <location>
        <begin position="119"/>
        <end position="324"/>
    </location>
</feature>
<accession>A0A9P1GGA7</accession>
<keyword evidence="4" id="KW-1185">Reference proteome</keyword>
<dbReference type="EMBL" id="CAMXCT020004557">
    <property type="protein sequence ID" value="CAL1162912.1"/>
    <property type="molecule type" value="Genomic_DNA"/>
</dbReference>
<protein>
    <submittedName>
        <fullName evidence="2">Uncharacterized protein</fullName>
    </submittedName>
</protein>
<name>A0A9P1GGA7_9DINO</name>
<proteinExistence type="predicted"/>
<organism evidence="2">
    <name type="scientific">Cladocopium goreaui</name>
    <dbReference type="NCBI Taxonomy" id="2562237"/>
    <lineage>
        <taxon>Eukaryota</taxon>
        <taxon>Sar</taxon>
        <taxon>Alveolata</taxon>
        <taxon>Dinophyceae</taxon>
        <taxon>Suessiales</taxon>
        <taxon>Symbiodiniaceae</taxon>
        <taxon>Cladocopium</taxon>
    </lineage>
</organism>